<dbReference type="PANTHER" id="PTHR11079:SF161">
    <property type="entry name" value="CMP_DCMP-TYPE DEAMINASE DOMAIN-CONTAINING PROTEIN"/>
    <property type="match status" value="1"/>
</dbReference>
<proteinExistence type="predicted"/>
<dbReference type="GO" id="GO:0008270">
    <property type="term" value="F:zinc ion binding"/>
    <property type="evidence" value="ECO:0007669"/>
    <property type="project" value="InterPro"/>
</dbReference>
<evidence type="ECO:0000256" key="2">
    <source>
        <dbReference type="ARBA" id="ARBA00022833"/>
    </source>
</evidence>
<feature type="domain" description="CMP/dCMP-type deaminase" evidence="3">
    <location>
        <begin position="2"/>
        <end position="113"/>
    </location>
</feature>
<dbReference type="AlphaFoldDB" id="A0A3G2T4L3"/>
<keyword evidence="2" id="KW-0862">Zinc</keyword>
<dbReference type="GO" id="GO:0006152">
    <property type="term" value="P:purine nucleoside catabolic process"/>
    <property type="evidence" value="ECO:0007669"/>
    <property type="project" value="TreeGrafter"/>
</dbReference>
<dbReference type="PROSITE" id="PS51747">
    <property type="entry name" value="CYT_DCMP_DEAMINASES_2"/>
    <property type="match status" value="1"/>
</dbReference>
<keyword evidence="1" id="KW-0479">Metal-binding</keyword>
<dbReference type="InterPro" id="IPR016192">
    <property type="entry name" value="APOBEC/CMP_deaminase_Zn-bd"/>
</dbReference>
<evidence type="ECO:0000313" key="4">
    <source>
        <dbReference type="EMBL" id="AYO54617.1"/>
    </source>
</evidence>
<dbReference type="Proteomes" id="UP000279962">
    <property type="component" value="Chromosome"/>
</dbReference>
<dbReference type="RefSeq" id="WP_087551734.1">
    <property type="nucleotide sequence ID" value="NZ_CP033133.1"/>
</dbReference>
<dbReference type="EMBL" id="CP033133">
    <property type="protein sequence ID" value="AYO54617.1"/>
    <property type="molecule type" value="Genomic_DNA"/>
</dbReference>
<evidence type="ECO:0000259" key="3">
    <source>
        <dbReference type="PROSITE" id="PS51747"/>
    </source>
</evidence>
<dbReference type="InterPro" id="IPR016193">
    <property type="entry name" value="Cytidine_deaminase-like"/>
</dbReference>
<reference evidence="4 5" key="1">
    <citation type="submission" date="2018-10" db="EMBL/GenBank/DDBJ databases">
        <title>The complete genome of Acinetobacter wuhouensis strain WCHAW010062.</title>
        <authorList>
            <person name="Hu Y."/>
            <person name="Long H."/>
            <person name="Feng Y."/>
            <person name="Zong Z."/>
        </authorList>
    </citation>
    <scope>NUCLEOTIDE SEQUENCE [LARGE SCALE GENOMIC DNA]</scope>
    <source>
        <strain evidence="4 5">WCHAW010062</strain>
    </source>
</reference>
<dbReference type="PANTHER" id="PTHR11079">
    <property type="entry name" value="CYTOSINE DEAMINASE FAMILY MEMBER"/>
    <property type="match status" value="1"/>
</dbReference>
<name>A0A3G2T4L3_9GAMM</name>
<dbReference type="InterPro" id="IPR002125">
    <property type="entry name" value="CMP_dCMP_dom"/>
</dbReference>
<accession>A0A3G2T4L3</accession>
<evidence type="ECO:0000256" key="1">
    <source>
        <dbReference type="ARBA" id="ARBA00022723"/>
    </source>
</evidence>
<gene>
    <name evidence="4" type="ORF">CDG68_13600</name>
</gene>
<dbReference type="Gene3D" id="3.40.140.10">
    <property type="entry name" value="Cytidine Deaminase, domain 2"/>
    <property type="match status" value="1"/>
</dbReference>
<dbReference type="Pfam" id="PF00383">
    <property type="entry name" value="dCMP_cyt_deam_1"/>
    <property type="match status" value="1"/>
</dbReference>
<protein>
    <submittedName>
        <fullName evidence="4">Nucleoside deaminase</fullName>
    </submittedName>
</protein>
<dbReference type="CDD" id="cd01285">
    <property type="entry name" value="nucleoside_deaminase"/>
    <property type="match status" value="1"/>
</dbReference>
<dbReference type="PROSITE" id="PS00903">
    <property type="entry name" value="CYT_DCMP_DEAMINASES_1"/>
    <property type="match status" value="1"/>
</dbReference>
<sequence length="154" mass="16560">MKNIKNFLKQAIELAYQNCEVGGRPFGAVLVKDGDVIATGVNQILTTNDPTAHAELLAVRTASQQLGTANLAGCSVFASGQPCPMCMAAMRMAGVEAVYYAHSNEDGEAFGLSTAVIYADLAKPFAEQSMNIQYIPIRIEHKPALYAFWKASTQ</sequence>
<dbReference type="GO" id="GO:0047974">
    <property type="term" value="F:guanosine deaminase activity"/>
    <property type="evidence" value="ECO:0007669"/>
    <property type="project" value="TreeGrafter"/>
</dbReference>
<organism evidence="4 5">
    <name type="scientific">Acinetobacter wuhouensis</name>
    <dbReference type="NCBI Taxonomy" id="1879050"/>
    <lineage>
        <taxon>Bacteria</taxon>
        <taxon>Pseudomonadati</taxon>
        <taxon>Pseudomonadota</taxon>
        <taxon>Gammaproteobacteria</taxon>
        <taxon>Moraxellales</taxon>
        <taxon>Moraxellaceae</taxon>
        <taxon>Acinetobacter</taxon>
    </lineage>
</organism>
<dbReference type="SUPFAM" id="SSF53927">
    <property type="entry name" value="Cytidine deaminase-like"/>
    <property type="match status" value="1"/>
</dbReference>
<evidence type="ECO:0000313" key="5">
    <source>
        <dbReference type="Proteomes" id="UP000279962"/>
    </source>
</evidence>